<dbReference type="Pfam" id="PF13683">
    <property type="entry name" value="rve_3"/>
    <property type="match status" value="1"/>
</dbReference>
<organism evidence="3 4">
    <name type="scientific">Actinoplanes campanulatus</name>
    <dbReference type="NCBI Taxonomy" id="113559"/>
    <lineage>
        <taxon>Bacteria</taxon>
        <taxon>Bacillati</taxon>
        <taxon>Actinomycetota</taxon>
        <taxon>Actinomycetes</taxon>
        <taxon>Micromonosporales</taxon>
        <taxon>Micromonosporaceae</taxon>
        <taxon>Actinoplanes</taxon>
    </lineage>
</organism>
<feature type="region of interest" description="Disordered" evidence="1">
    <location>
        <begin position="233"/>
        <end position="257"/>
    </location>
</feature>
<dbReference type="Proteomes" id="UP000590749">
    <property type="component" value="Unassembled WGS sequence"/>
</dbReference>
<dbReference type="PANTHER" id="PTHR46889:SF4">
    <property type="entry name" value="TRANSPOSASE INSO FOR INSERTION SEQUENCE ELEMENT IS911B-RELATED"/>
    <property type="match status" value="1"/>
</dbReference>
<dbReference type="SUPFAM" id="SSF53098">
    <property type="entry name" value="Ribonuclease H-like"/>
    <property type="match status" value="1"/>
</dbReference>
<dbReference type="GO" id="GO:0003676">
    <property type="term" value="F:nucleic acid binding"/>
    <property type="evidence" value="ECO:0007669"/>
    <property type="project" value="InterPro"/>
</dbReference>
<gene>
    <name evidence="3" type="ORF">FHR83_007639</name>
</gene>
<dbReference type="PROSITE" id="PS50994">
    <property type="entry name" value="INTEGRASE"/>
    <property type="match status" value="1"/>
</dbReference>
<sequence>MIDIYSRYIVGVRVHARESGPLAESMMREVFDAHGVPHVVHADRGTSMTSKSVADLLEDLQVTRSHSRPKTSNDNPYSEAWFKTLKYAPVFPDRFASLADARSFMTEFVNWYNHAHRHSGIGLHTPPTCTTAATTRSAPAARTPSPRLAPRIRNGSAPVGHCPRSSTCPTRSGSTNPTRKYSPNCKPLNSRWPQSLDTFRISATAVSMSVSGSTVTVAGEAISPAVTVRGSLSAATQRTTMSRSVTTPARRSPPSRTITSPMFCRFIRCAASLRLSAPTWRGAY</sequence>
<evidence type="ECO:0000259" key="2">
    <source>
        <dbReference type="PROSITE" id="PS50994"/>
    </source>
</evidence>
<evidence type="ECO:0000313" key="4">
    <source>
        <dbReference type="Proteomes" id="UP000590749"/>
    </source>
</evidence>
<dbReference type="AlphaFoldDB" id="A0A7W5FIN8"/>
<dbReference type="InterPro" id="IPR001584">
    <property type="entry name" value="Integrase_cat-core"/>
</dbReference>
<dbReference type="Gene3D" id="3.30.420.10">
    <property type="entry name" value="Ribonuclease H-like superfamily/Ribonuclease H"/>
    <property type="match status" value="1"/>
</dbReference>
<feature type="compositionally biased region" description="Polar residues" evidence="1">
    <location>
        <begin position="164"/>
        <end position="181"/>
    </location>
</feature>
<dbReference type="InterPro" id="IPR050900">
    <property type="entry name" value="Transposase_IS3/IS150/IS904"/>
</dbReference>
<dbReference type="InterPro" id="IPR012337">
    <property type="entry name" value="RNaseH-like_sf"/>
</dbReference>
<dbReference type="InterPro" id="IPR036397">
    <property type="entry name" value="RNaseH_sf"/>
</dbReference>
<evidence type="ECO:0000313" key="3">
    <source>
        <dbReference type="EMBL" id="MBB3099923.1"/>
    </source>
</evidence>
<evidence type="ECO:0000256" key="1">
    <source>
        <dbReference type="SAM" id="MobiDB-lite"/>
    </source>
</evidence>
<keyword evidence="4" id="KW-1185">Reference proteome</keyword>
<name>A0A7W5FIN8_9ACTN</name>
<dbReference type="EMBL" id="JACHXF010000021">
    <property type="protein sequence ID" value="MBB3099923.1"/>
    <property type="molecule type" value="Genomic_DNA"/>
</dbReference>
<accession>A0A7W5FIN8</accession>
<feature type="region of interest" description="Disordered" evidence="1">
    <location>
        <begin position="131"/>
        <end position="186"/>
    </location>
</feature>
<feature type="compositionally biased region" description="Low complexity" evidence="1">
    <location>
        <begin position="131"/>
        <end position="151"/>
    </location>
</feature>
<comment type="caution">
    <text evidence="3">The sequence shown here is derived from an EMBL/GenBank/DDBJ whole genome shotgun (WGS) entry which is preliminary data.</text>
</comment>
<dbReference type="PANTHER" id="PTHR46889">
    <property type="entry name" value="TRANSPOSASE INSF FOR INSERTION SEQUENCE IS3B-RELATED"/>
    <property type="match status" value="1"/>
</dbReference>
<dbReference type="GO" id="GO:0015074">
    <property type="term" value="P:DNA integration"/>
    <property type="evidence" value="ECO:0007669"/>
    <property type="project" value="InterPro"/>
</dbReference>
<proteinExistence type="predicted"/>
<reference evidence="3 4" key="1">
    <citation type="submission" date="2020-08" db="EMBL/GenBank/DDBJ databases">
        <title>Genomic Encyclopedia of Type Strains, Phase III (KMG-III): the genomes of soil and plant-associated and newly described type strains.</title>
        <authorList>
            <person name="Whitman W."/>
        </authorList>
    </citation>
    <scope>NUCLEOTIDE SEQUENCE [LARGE SCALE GENOMIC DNA]</scope>
    <source>
        <strain evidence="3 4">CECT 3287</strain>
    </source>
</reference>
<protein>
    <recommendedName>
        <fullName evidence="2">Integrase catalytic domain-containing protein</fullName>
    </recommendedName>
</protein>
<feature type="domain" description="Integrase catalytic" evidence="2">
    <location>
        <begin position="1"/>
        <end position="134"/>
    </location>
</feature>